<keyword evidence="3" id="KW-1185">Reference proteome</keyword>
<reference evidence="2 3" key="1">
    <citation type="journal article" date="2020" name="Nature">
        <title>Six reference-quality genomes reveal evolution of bat adaptations.</title>
        <authorList>
            <person name="Jebb D."/>
            <person name="Huang Z."/>
            <person name="Pippel M."/>
            <person name="Hughes G.M."/>
            <person name="Lavrichenko K."/>
            <person name="Devanna P."/>
            <person name="Winkler S."/>
            <person name="Jermiin L.S."/>
            <person name="Skirmuntt E.C."/>
            <person name="Katzourakis A."/>
            <person name="Burkitt-Gray L."/>
            <person name="Ray D.A."/>
            <person name="Sullivan K.A.M."/>
            <person name="Roscito J.G."/>
            <person name="Kirilenko B.M."/>
            <person name="Davalos L.M."/>
            <person name="Corthals A.P."/>
            <person name="Power M.L."/>
            <person name="Jones G."/>
            <person name="Ransome R.D."/>
            <person name="Dechmann D.K.N."/>
            <person name="Locatelli A.G."/>
            <person name="Puechmaille S.J."/>
            <person name="Fedrigo O."/>
            <person name="Jarvis E.D."/>
            <person name="Hiller M."/>
            <person name="Vernes S.C."/>
            <person name="Myers E.W."/>
            <person name="Teeling E.C."/>
        </authorList>
    </citation>
    <scope>NUCLEOTIDE SEQUENCE [LARGE SCALE GENOMIC DNA]</scope>
    <source>
        <strain evidence="2">MMolMol1</strain>
        <tissue evidence="2">Muscle</tissue>
    </source>
</reference>
<dbReference type="AlphaFoldDB" id="A0A7J8JS39"/>
<gene>
    <name evidence="2" type="ORF">HJG59_003678</name>
</gene>
<organism evidence="2 3">
    <name type="scientific">Molossus molossus</name>
    <name type="common">Pallas' mastiff bat</name>
    <name type="synonym">Vespertilio molossus</name>
    <dbReference type="NCBI Taxonomy" id="27622"/>
    <lineage>
        <taxon>Eukaryota</taxon>
        <taxon>Metazoa</taxon>
        <taxon>Chordata</taxon>
        <taxon>Craniata</taxon>
        <taxon>Vertebrata</taxon>
        <taxon>Euteleostomi</taxon>
        <taxon>Mammalia</taxon>
        <taxon>Eutheria</taxon>
        <taxon>Laurasiatheria</taxon>
        <taxon>Chiroptera</taxon>
        <taxon>Yangochiroptera</taxon>
        <taxon>Molossidae</taxon>
        <taxon>Molossus</taxon>
    </lineage>
</organism>
<dbReference type="EMBL" id="JACASF010000001">
    <property type="protein sequence ID" value="KAF6499724.1"/>
    <property type="molecule type" value="Genomic_DNA"/>
</dbReference>
<comment type="caution">
    <text evidence="2">The sequence shown here is derived from an EMBL/GenBank/DDBJ whole genome shotgun (WGS) entry which is preliminary data.</text>
</comment>
<sequence>MELYSGEQAFQTHLPEKKPEKGGLNNGRPVSYEHAKTKRGRNNFQVESAQLQAQKTGSNHCALLGYQVLGLLTNDPMSMMRTNGSTGAEDFSKDVISPS</sequence>
<evidence type="ECO:0000313" key="2">
    <source>
        <dbReference type="EMBL" id="KAF6499724.1"/>
    </source>
</evidence>
<accession>A0A7J8JS39</accession>
<name>A0A7J8JS39_MOLMO</name>
<protein>
    <submittedName>
        <fullName evidence="2">DDB1 and CUL4 associated factor 5</fullName>
    </submittedName>
</protein>
<evidence type="ECO:0000256" key="1">
    <source>
        <dbReference type="SAM" id="MobiDB-lite"/>
    </source>
</evidence>
<proteinExistence type="predicted"/>
<evidence type="ECO:0000313" key="3">
    <source>
        <dbReference type="Proteomes" id="UP000550707"/>
    </source>
</evidence>
<feature type="region of interest" description="Disordered" evidence="1">
    <location>
        <begin position="1"/>
        <end position="41"/>
    </location>
</feature>
<feature type="region of interest" description="Disordered" evidence="1">
    <location>
        <begin position="80"/>
        <end position="99"/>
    </location>
</feature>
<dbReference type="Proteomes" id="UP000550707">
    <property type="component" value="Unassembled WGS sequence"/>
</dbReference>
<dbReference type="InParanoid" id="A0A7J8JS39"/>